<organism evidence="3 4">
    <name type="scientific">Achromobacter ruhlandii</name>
    <dbReference type="NCBI Taxonomy" id="72557"/>
    <lineage>
        <taxon>Bacteria</taxon>
        <taxon>Pseudomonadati</taxon>
        <taxon>Pseudomonadota</taxon>
        <taxon>Betaproteobacteria</taxon>
        <taxon>Burkholderiales</taxon>
        <taxon>Alcaligenaceae</taxon>
        <taxon>Achromobacter</taxon>
    </lineage>
</organism>
<keyword evidence="2" id="KW-1133">Transmembrane helix</keyword>
<dbReference type="SUPFAM" id="SSF103473">
    <property type="entry name" value="MFS general substrate transporter"/>
    <property type="match status" value="1"/>
</dbReference>
<name>A0A848NSF9_9BURK</name>
<evidence type="ECO:0000256" key="1">
    <source>
        <dbReference type="SAM" id="MobiDB-lite"/>
    </source>
</evidence>
<keyword evidence="2" id="KW-0472">Membrane</keyword>
<keyword evidence="2" id="KW-0812">Transmembrane</keyword>
<proteinExistence type="predicted"/>
<reference evidence="3 4" key="1">
    <citation type="submission" date="2020-04" db="EMBL/GenBank/DDBJ databases">
        <title>Achromobacter ruhlandii genome sequencing and assembly.</title>
        <authorList>
            <person name="Martins R.C.R."/>
            <person name="Perdigao-Neto L.V."/>
            <person name="Levin A.S.S."/>
            <person name="Costa S.F."/>
        </authorList>
    </citation>
    <scope>NUCLEOTIDE SEQUENCE [LARGE SCALE GENOMIC DNA]</scope>
    <source>
        <strain evidence="3 4">9035ralo</strain>
    </source>
</reference>
<feature type="compositionally biased region" description="Pro residues" evidence="1">
    <location>
        <begin position="143"/>
        <end position="159"/>
    </location>
</feature>
<accession>A0A848NSF9</accession>
<protein>
    <recommendedName>
        <fullName evidence="5">MFS transporter</fullName>
    </recommendedName>
</protein>
<evidence type="ECO:0000313" key="3">
    <source>
        <dbReference type="EMBL" id="NMU94004.1"/>
    </source>
</evidence>
<feature type="transmembrane region" description="Helical" evidence="2">
    <location>
        <begin position="17"/>
        <end position="35"/>
    </location>
</feature>
<comment type="caution">
    <text evidence="3">The sequence shown here is derived from an EMBL/GenBank/DDBJ whole genome shotgun (WGS) entry which is preliminary data.</text>
</comment>
<dbReference type="Proteomes" id="UP000542405">
    <property type="component" value="Unassembled WGS sequence"/>
</dbReference>
<gene>
    <name evidence="3" type="ORF">HGQ98_33235</name>
</gene>
<dbReference type="EMBL" id="JABBZE010001125">
    <property type="protein sequence ID" value="NMU94004.1"/>
    <property type="molecule type" value="Genomic_DNA"/>
</dbReference>
<evidence type="ECO:0008006" key="5">
    <source>
        <dbReference type="Google" id="ProtNLM"/>
    </source>
</evidence>
<feature type="transmembrane region" description="Helical" evidence="2">
    <location>
        <begin position="90"/>
        <end position="111"/>
    </location>
</feature>
<feature type="non-terminal residue" evidence="3">
    <location>
        <position position="1"/>
    </location>
</feature>
<dbReference type="AlphaFoldDB" id="A0A848NSF9"/>
<feature type="non-terminal residue" evidence="3">
    <location>
        <position position="173"/>
    </location>
</feature>
<sequence>VEHTAGAQRGAASAAKVGGLSLGAVLGGGVLVGLFPRLGWEGALLLLAALMAFATLPAWRLPDHAAPAAARQARPGLRAALRQPAMAGRLLRSSLVTFALMALFNLHRLLLVDLRVPLARTGWALGVAEPLATLALPLARPAARPPCPPRPMHGAFPPPRRGRPSPQCRARPT</sequence>
<dbReference type="Gene3D" id="1.20.1250.20">
    <property type="entry name" value="MFS general substrate transporter like domains"/>
    <property type="match status" value="1"/>
</dbReference>
<dbReference type="InterPro" id="IPR036259">
    <property type="entry name" value="MFS_trans_sf"/>
</dbReference>
<evidence type="ECO:0000256" key="2">
    <source>
        <dbReference type="SAM" id="Phobius"/>
    </source>
</evidence>
<evidence type="ECO:0000313" key="4">
    <source>
        <dbReference type="Proteomes" id="UP000542405"/>
    </source>
</evidence>
<feature type="transmembrane region" description="Helical" evidence="2">
    <location>
        <begin position="42"/>
        <end position="59"/>
    </location>
</feature>
<feature type="region of interest" description="Disordered" evidence="1">
    <location>
        <begin position="143"/>
        <end position="173"/>
    </location>
</feature>